<protein>
    <recommendedName>
        <fullName evidence="1">C3H1-type domain-containing protein</fullName>
    </recommendedName>
</protein>
<dbReference type="EMBL" id="NMUH01004644">
    <property type="protein sequence ID" value="MQM10332.1"/>
    <property type="molecule type" value="Genomic_DNA"/>
</dbReference>
<comment type="caution">
    <text evidence="2">The sequence shown here is derived from an EMBL/GenBank/DDBJ whole genome shotgun (WGS) entry which is preliminary data.</text>
</comment>
<gene>
    <name evidence="2" type="ORF">Taro_043229</name>
</gene>
<sequence>MDVTSTRLPVPDLVLCNHYYRHGECQRGSNLVLGAESHPKIPAGAIDGKLGDDLTHINGIGLE</sequence>
<dbReference type="Pfam" id="PF00642">
    <property type="entry name" value="zf-CCCH"/>
    <property type="match status" value="1"/>
</dbReference>
<dbReference type="AlphaFoldDB" id="A0A843WIV4"/>
<dbReference type="InterPro" id="IPR000571">
    <property type="entry name" value="Znf_CCCH"/>
</dbReference>
<evidence type="ECO:0000313" key="3">
    <source>
        <dbReference type="Proteomes" id="UP000652761"/>
    </source>
</evidence>
<accession>A0A843WIV4</accession>
<evidence type="ECO:0000313" key="2">
    <source>
        <dbReference type="EMBL" id="MQM10332.1"/>
    </source>
</evidence>
<name>A0A843WIV4_COLES</name>
<keyword evidence="3" id="KW-1185">Reference proteome</keyword>
<dbReference type="Proteomes" id="UP000652761">
    <property type="component" value="Unassembled WGS sequence"/>
</dbReference>
<proteinExistence type="predicted"/>
<feature type="domain" description="C3H1-type" evidence="1">
    <location>
        <begin position="13"/>
        <end position="30"/>
    </location>
</feature>
<reference evidence="2" key="1">
    <citation type="submission" date="2017-07" db="EMBL/GenBank/DDBJ databases">
        <title>Taro Niue Genome Assembly and Annotation.</title>
        <authorList>
            <person name="Atibalentja N."/>
            <person name="Keating K."/>
            <person name="Fields C.J."/>
        </authorList>
    </citation>
    <scope>NUCLEOTIDE SEQUENCE</scope>
    <source>
        <strain evidence="2">Niue_2</strain>
        <tissue evidence="2">Leaf</tissue>
    </source>
</reference>
<evidence type="ECO:0000259" key="1">
    <source>
        <dbReference type="Pfam" id="PF00642"/>
    </source>
</evidence>
<organism evidence="2 3">
    <name type="scientific">Colocasia esculenta</name>
    <name type="common">Wild taro</name>
    <name type="synonym">Arum esculentum</name>
    <dbReference type="NCBI Taxonomy" id="4460"/>
    <lineage>
        <taxon>Eukaryota</taxon>
        <taxon>Viridiplantae</taxon>
        <taxon>Streptophyta</taxon>
        <taxon>Embryophyta</taxon>
        <taxon>Tracheophyta</taxon>
        <taxon>Spermatophyta</taxon>
        <taxon>Magnoliopsida</taxon>
        <taxon>Liliopsida</taxon>
        <taxon>Araceae</taxon>
        <taxon>Aroideae</taxon>
        <taxon>Colocasieae</taxon>
        <taxon>Colocasia</taxon>
    </lineage>
</organism>
<dbReference type="GO" id="GO:0046872">
    <property type="term" value="F:metal ion binding"/>
    <property type="evidence" value="ECO:0007669"/>
    <property type="project" value="InterPro"/>
</dbReference>